<dbReference type="Pfam" id="PF08450">
    <property type="entry name" value="SGL"/>
    <property type="match status" value="1"/>
</dbReference>
<reference evidence="3 4" key="1">
    <citation type="submission" date="2023-03" db="EMBL/GenBank/DDBJ databases">
        <title>Paludisphaera mucosa sp. nov. a novel planctomycete from northern fen.</title>
        <authorList>
            <person name="Ivanova A."/>
        </authorList>
    </citation>
    <scope>NUCLEOTIDE SEQUENCE [LARGE SCALE GENOMIC DNA]</scope>
    <source>
        <strain evidence="3 4">Pla2</strain>
    </source>
</reference>
<keyword evidence="1" id="KW-0378">Hydrolase</keyword>
<comment type="caution">
    <text evidence="3">The sequence shown here is derived from an EMBL/GenBank/DDBJ whole genome shotgun (WGS) entry which is preliminary data.</text>
</comment>
<sequence>MFAPAAALLIASLAALGGDRGVDDPRNVVEPLETVEKLWDEGTFTEGGATAADGSVLFSDVGDRVMRFNPSTGETTTFREPSGRANGMIFDVHGRLIVAEGANSGGGRRISITELDGSCRTLADGFEGKRFNSPNDVAVDRKGRVYFSDPRYVGDEPRELSFEAVFRIDPDGRVARLATTAQKPNGLVVSPDGRTLYVADNGPDRRALIALDLDDKGDVSRPRVIHDFGAAPGADGLTVATDGRIVAATPEGAVVFSAEGRRLALIPTPEPAANVEFGGDGGRILYILAGKSLYRIPTTMTGFHVKGS</sequence>
<dbReference type="EMBL" id="JARRAG010000002">
    <property type="protein sequence ID" value="MDG3006041.1"/>
    <property type="molecule type" value="Genomic_DNA"/>
</dbReference>
<dbReference type="InterPro" id="IPR011042">
    <property type="entry name" value="6-blade_b-propeller_TolB-like"/>
</dbReference>
<evidence type="ECO:0000313" key="4">
    <source>
        <dbReference type="Proteomes" id="UP001216907"/>
    </source>
</evidence>
<organism evidence="3 4">
    <name type="scientific">Paludisphaera mucosa</name>
    <dbReference type="NCBI Taxonomy" id="3030827"/>
    <lineage>
        <taxon>Bacteria</taxon>
        <taxon>Pseudomonadati</taxon>
        <taxon>Planctomycetota</taxon>
        <taxon>Planctomycetia</taxon>
        <taxon>Isosphaerales</taxon>
        <taxon>Isosphaeraceae</taxon>
        <taxon>Paludisphaera</taxon>
    </lineage>
</organism>
<protein>
    <submittedName>
        <fullName evidence="3">SMP-30/gluconolactonase/LRE family protein</fullName>
    </submittedName>
</protein>
<dbReference type="InterPro" id="IPR013658">
    <property type="entry name" value="SGL"/>
</dbReference>
<dbReference type="SUPFAM" id="SSF63829">
    <property type="entry name" value="Calcium-dependent phosphotriesterase"/>
    <property type="match status" value="1"/>
</dbReference>
<dbReference type="InterPro" id="IPR051262">
    <property type="entry name" value="SMP-30/CGR1_Lactonase"/>
</dbReference>
<dbReference type="PANTHER" id="PTHR47572:SF4">
    <property type="entry name" value="LACTONASE DRP35"/>
    <property type="match status" value="1"/>
</dbReference>
<feature type="domain" description="SMP-30/Gluconolactonase/LRE-like region" evidence="2">
    <location>
        <begin position="50"/>
        <end position="288"/>
    </location>
</feature>
<evidence type="ECO:0000256" key="1">
    <source>
        <dbReference type="ARBA" id="ARBA00022801"/>
    </source>
</evidence>
<gene>
    <name evidence="3" type="ORF">PZE19_19890</name>
</gene>
<dbReference type="PANTHER" id="PTHR47572">
    <property type="entry name" value="LIPOPROTEIN-RELATED"/>
    <property type="match status" value="1"/>
</dbReference>
<dbReference type="Proteomes" id="UP001216907">
    <property type="component" value="Unassembled WGS sequence"/>
</dbReference>
<evidence type="ECO:0000259" key="2">
    <source>
        <dbReference type="Pfam" id="PF08450"/>
    </source>
</evidence>
<dbReference type="RefSeq" id="WP_277862346.1">
    <property type="nucleotide sequence ID" value="NZ_JARRAG010000002.1"/>
</dbReference>
<dbReference type="Gene3D" id="2.120.10.30">
    <property type="entry name" value="TolB, C-terminal domain"/>
    <property type="match status" value="1"/>
</dbReference>
<keyword evidence="4" id="KW-1185">Reference proteome</keyword>
<name>A0ABT6FEX1_9BACT</name>
<accession>A0ABT6FEX1</accession>
<proteinExistence type="predicted"/>
<evidence type="ECO:0000313" key="3">
    <source>
        <dbReference type="EMBL" id="MDG3006041.1"/>
    </source>
</evidence>